<dbReference type="InterPro" id="IPR051159">
    <property type="entry name" value="Hexapeptide_acetyltransf"/>
</dbReference>
<dbReference type="InterPro" id="IPR001451">
    <property type="entry name" value="Hexapep"/>
</dbReference>
<gene>
    <name evidence="1" type="ORF">EDD42_2812</name>
</gene>
<dbReference type="CDD" id="cd03349">
    <property type="entry name" value="LbH_XAT"/>
    <property type="match status" value="1"/>
</dbReference>
<sequence>MFTKIGSFLSPRRARLAKFRELQSQGRVAIGRHSYAIPVLKTFANDSTRLVIGNFTSLGPSVTILLGGNHPIDRMTTFPLREKLGLPGAGGDGFPSSKGDVRIGNDVWIGFGVTVVSGVTIGDGAIVLAGSVVTSDIAPFTIAGGVPARNIRPRFDADVARALQDMQWWNWDDEKIKANVEILSDRIAEDGLRLLALRGEHT</sequence>
<dbReference type="InterPro" id="IPR011004">
    <property type="entry name" value="Trimer_LpxA-like_sf"/>
</dbReference>
<proteinExistence type="predicted"/>
<dbReference type="Pfam" id="PF00132">
    <property type="entry name" value="Hexapep"/>
    <property type="match status" value="1"/>
</dbReference>
<dbReference type="PANTHER" id="PTHR23416">
    <property type="entry name" value="SIALIC ACID SYNTHASE-RELATED"/>
    <property type="match status" value="1"/>
</dbReference>
<dbReference type="SUPFAM" id="SSF51161">
    <property type="entry name" value="Trimeric LpxA-like enzymes"/>
    <property type="match status" value="1"/>
</dbReference>
<dbReference type="EMBL" id="RKHL01000001">
    <property type="protein sequence ID" value="ROR82718.1"/>
    <property type="molecule type" value="Genomic_DNA"/>
</dbReference>
<comment type="caution">
    <text evidence="1">The sequence shown here is derived from an EMBL/GenBank/DDBJ whole genome shotgun (WGS) entry which is preliminary data.</text>
</comment>
<keyword evidence="2" id="KW-1185">Reference proteome</keyword>
<evidence type="ECO:0000313" key="1">
    <source>
        <dbReference type="EMBL" id="ROR82718.1"/>
    </source>
</evidence>
<accession>A0A3N2C5C2</accession>
<dbReference type="GO" id="GO:0016740">
    <property type="term" value="F:transferase activity"/>
    <property type="evidence" value="ECO:0007669"/>
    <property type="project" value="UniProtKB-KW"/>
</dbReference>
<keyword evidence="1" id="KW-0808">Transferase</keyword>
<name>A0A3N2C5C2_9MICO</name>
<dbReference type="Proteomes" id="UP000266915">
    <property type="component" value="Unassembled WGS sequence"/>
</dbReference>
<dbReference type="Gene3D" id="2.160.10.10">
    <property type="entry name" value="Hexapeptide repeat proteins"/>
    <property type="match status" value="1"/>
</dbReference>
<dbReference type="AlphaFoldDB" id="A0A3N2C5C2"/>
<protein>
    <submittedName>
        <fullName evidence="1">Acetyltransferase-like isoleucine patch superfamily enzyme</fullName>
    </submittedName>
</protein>
<organism evidence="1 2">
    <name type="scientific">Plantibacter flavus</name>
    <dbReference type="NCBI Taxonomy" id="150123"/>
    <lineage>
        <taxon>Bacteria</taxon>
        <taxon>Bacillati</taxon>
        <taxon>Actinomycetota</taxon>
        <taxon>Actinomycetes</taxon>
        <taxon>Micrococcales</taxon>
        <taxon>Microbacteriaceae</taxon>
        <taxon>Plantibacter</taxon>
    </lineage>
</organism>
<reference evidence="1 2" key="1">
    <citation type="submission" date="2018-11" db="EMBL/GenBank/DDBJ databases">
        <title>Sequencing the genomes of 1000 actinobacteria strains.</title>
        <authorList>
            <person name="Klenk H.-P."/>
        </authorList>
    </citation>
    <scope>NUCLEOTIDE SEQUENCE [LARGE SCALE GENOMIC DNA]</scope>
    <source>
        <strain evidence="1 2">DSM 14012</strain>
    </source>
</reference>
<evidence type="ECO:0000313" key="2">
    <source>
        <dbReference type="Proteomes" id="UP000266915"/>
    </source>
</evidence>